<evidence type="ECO:0000313" key="1">
    <source>
        <dbReference type="EMBL" id="AWB15605.1"/>
    </source>
</evidence>
<protein>
    <submittedName>
        <fullName evidence="1">Uncharacterized protein</fullName>
    </submittedName>
</protein>
<reference evidence="1" key="1">
    <citation type="journal article" date="2018" name="Int. J. Antimicrob. Agents">
        <title>Vancomycin resistance in Enterococcus faecium isolated from Danish chicken meat is located on a pVEF4-like plasmid persisting in poultry for 18 years.</title>
        <authorList>
            <person name="Leinweber H."/>
            <person name="Alotaibi S.M.I."/>
            <person name="Overballe-Petersen S."/>
            <person name="Hansen F."/>
            <person name="Hasman H."/>
            <person name="Bortolaia V."/>
            <person name="Hammerum A.M."/>
            <person name="Ingmer H."/>
        </authorList>
    </citation>
    <scope>NUCLEOTIDE SEQUENCE</scope>
    <source>
        <strain evidence="1">HL1</strain>
        <plasmid evidence="1">pHLSA</plasmid>
    </source>
</reference>
<geneLocation type="plasmid" evidence="1">
    <name>pHLSA</name>
</geneLocation>
<organism evidence="1">
    <name type="scientific">Enterococcus faecium</name>
    <name type="common">Streptococcus faecium</name>
    <dbReference type="NCBI Taxonomy" id="1352"/>
    <lineage>
        <taxon>Bacteria</taxon>
        <taxon>Bacillati</taxon>
        <taxon>Bacillota</taxon>
        <taxon>Bacilli</taxon>
        <taxon>Lactobacillales</taxon>
        <taxon>Enterococcaceae</taxon>
        <taxon>Enterococcus</taxon>
    </lineage>
</organism>
<proteinExistence type="predicted"/>
<sequence>MPQNFQDKKEGIRILVWKHNRIFESKKQLTYIYNNPIVLLILTHRL</sequence>
<name>A0A2S0T179_ENTFC</name>
<dbReference type="AlphaFoldDB" id="A0A2S0T179"/>
<accession>A0A2S0T179</accession>
<dbReference type="EMBL" id="MG674581">
    <property type="protein sequence ID" value="AWB15605.1"/>
    <property type="molecule type" value="Genomic_DNA"/>
</dbReference>
<keyword evidence="1" id="KW-0614">Plasmid</keyword>